<dbReference type="AlphaFoldDB" id="A6G3Q8"/>
<dbReference type="InterPro" id="IPR006035">
    <property type="entry name" value="Ureohydrolase"/>
</dbReference>
<evidence type="ECO:0000256" key="1">
    <source>
        <dbReference type="ARBA" id="ARBA00005098"/>
    </source>
</evidence>
<dbReference type="PANTHER" id="PTHR43782">
    <property type="entry name" value="ARGINASE"/>
    <property type="match status" value="1"/>
</dbReference>
<evidence type="ECO:0000256" key="4">
    <source>
        <dbReference type="ARBA" id="ARBA00022503"/>
    </source>
</evidence>
<comment type="catalytic activity">
    <reaction evidence="8 12">
        <text>L-arginine + H2O = urea + L-ornithine</text>
        <dbReference type="Rhea" id="RHEA:20569"/>
        <dbReference type="ChEBI" id="CHEBI:15377"/>
        <dbReference type="ChEBI" id="CHEBI:16199"/>
        <dbReference type="ChEBI" id="CHEBI:32682"/>
        <dbReference type="ChEBI" id="CHEBI:46911"/>
        <dbReference type="EC" id="3.5.3.1"/>
    </reaction>
</comment>
<dbReference type="GO" id="GO:0004053">
    <property type="term" value="F:arginase activity"/>
    <property type="evidence" value="ECO:0007669"/>
    <property type="project" value="UniProtKB-UniRule"/>
</dbReference>
<organism evidence="13 14">
    <name type="scientific">Plesiocystis pacifica SIR-1</name>
    <dbReference type="NCBI Taxonomy" id="391625"/>
    <lineage>
        <taxon>Bacteria</taxon>
        <taxon>Pseudomonadati</taxon>
        <taxon>Myxococcota</taxon>
        <taxon>Polyangia</taxon>
        <taxon>Nannocystales</taxon>
        <taxon>Nannocystaceae</taxon>
        <taxon>Plesiocystis</taxon>
    </lineage>
</organism>
<proteinExistence type="inferred from homology"/>
<dbReference type="NCBIfam" id="TIGR01229">
    <property type="entry name" value="rocF_arginase"/>
    <property type="match status" value="1"/>
</dbReference>
<reference evidence="13 14" key="1">
    <citation type="submission" date="2007-06" db="EMBL/GenBank/DDBJ databases">
        <authorList>
            <person name="Shimkets L."/>
            <person name="Ferriera S."/>
            <person name="Johnson J."/>
            <person name="Kravitz S."/>
            <person name="Beeson K."/>
            <person name="Sutton G."/>
            <person name="Rogers Y.-H."/>
            <person name="Friedman R."/>
            <person name="Frazier M."/>
            <person name="Venter J.C."/>
        </authorList>
    </citation>
    <scope>NUCLEOTIDE SEQUENCE [LARGE SCALE GENOMIC DNA]</scope>
    <source>
        <strain evidence="13 14">SIR-1</strain>
    </source>
</reference>
<dbReference type="GO" id="GO:0000050">
    <property type="term" value="P:urea cycle"/>
    <property type="evidence" value="ECO:0007669"/>
    <property type="project" value="UniProtKB-UniPathway"/>
</dbReference>
<keyword evidence="6 11" id="KW-0378">Hydrolase</keyword>
<dbReference type="RefSeq" id="WP_006971357.1">
    <property type="nucleotide sequence ID" value="NZ_ABCS01000019.1"/>
</dbReference>
<dbReference type="EC" id="3.5.3.1" evidence="2 9"/>
<dbReference type="SUPFAM" id="SSF52768">
    <property type="entry name" value="Arginase/deacetylase"/>
    <property type="match status" value="1"/>
</dbReference>
<gene>
    <name evidence="13" type="ORF">PPSIR1_35002</name>
</gene>
<dbReference type="EMBL" id="ABCS01000019">
    <property type="protein sequence ID" value="EDM79445.1"/>
    <property type="molecule type" value="Genomic_DNA"/>
</dbReference>
<dbReference type="PROSITE" id="PS51409">
    <property type="entry name" value="ARGINASE_2"/>
    <property type="match status" value="1"/>
</dbReference>
<evidence type="ECO:0000256" key="3">
    <source>
        <dbReference type="ARBA" id="ARBA00018123"/>
    </source>
</evidence>
<evidence type="ECO:0000256" key="9">
    <source>
        <dbReference type="NCBIfam" id="TIGR01229"/>
    </source>
</evidence>
<evidence type="ECO:0000256" key="6">
    <source>
        <dbReference type="ARBA" id="ARBA00022801"/>
    </source>
</evidence>
<dbReference type="PRINTS" id="PR00116">
    <property type="entry name" value="ARGINASE"/>
</dbReference>
<evidence type="ECO:0000256" key="10">
    <source>
        <dbReference type="PROSITE-ProRule" id="PRU00742"/>
    </source>
</evidence>
<name>A6G3Q8_9BACT</name>
<evidence type="ECO:0000256" key="11">
    <source>
        <dbReference type="RuleBase" id="RU003684"/>
    </source>
</evidence>
<dbReference type="PROSITE" id="PS01053">
    <property type="entry name" value="ARGINASE_1"/>
    <property type="match status" value="1"/>
</dbReference>
<dbReference type="Gene3D" id="3.40.800.10">
    <property type="entry name" value="Ureohydrolase domain"/>
    <property type="match status" value="1"/>
</dbReference>
<accession>A6G3Q8</accession>
<keyword evidence="7 12" id="KW-0464">Manganese</keyword>
<dbReference type="InterPro" id="IPR014033">
    <property type="entry name" value="Arginase"/>
</dbReference>
<dbReference type="eggNOG" id="COG0010">
    <property type="taxonomic scope" value="Bacteria"/>
</dbReference>
<dbReference type="OrthoDB" id="9789727at2"/>
<dbReference type="STRING" id="391625.PPSIR1_35002"/>
<evidence type="ECO:0000313" key="14">
    <source>
        <dbReference type="Proteomes" id="UP000005801"/>
    </source>
</evidence>
<dbReference type="UniPathway" id="UPA00158">
    <property type="reaction ID" value="UER00270"/>
</dbReference>
<dbReference type="GO" id="GO:0006525">
    <property type="term" value="P:arginine metabolic process"/>
    <property type="evidence" value="ECO:0007669"/>
    <property type="project" value="UniProtKB-KW"/>
</dbReference>
<evidence type="ECO:0000256" key="7">
    <source>
        <dbReference type="ARBA" id="ARBA00023211"/>
    </source>
</evidence>
<sequence length="307" mass="32375">MDVDITNVHLDLGAGRRGTDMGPGAMHVAGLSAKLEGLGCRVNRVSSLSAVGEQEPDLGEPTARYLPAIARLCRALADEVEASCEAGRFPLVLGGDHAQAIGTIAGMSRYYKRRGERLGVVWVDAHTDMNTPQTSPSGNIHGMPLAVLLGHGPAELVAIAGDEPALRPEDVAIIGVRDVDPSEIPLVRQTGVGVYPMSELDARSFPVCVAELVERVSRHTAGVHLSFDLDGVDPREAPGVGTPVPGGLTLRESHFLCEALAATGRVVGMEMVELNPTLDLRNQTGKLAVWLIESALGKTILGRRPSA</sequence>
<comment type="similarity">
    <text evidence="10 11">Belongs to the arginase family.</text>
</comment>
<dbReference type="PANTHER" id="PTHR43782:SF3">
    <property type="entry name" value="ARGINASE"/>
    <property type="match status" value="1"/>
</dbReference>
<comment type="cofactor">
    <cofactor evidence="12">
        <name>Mn(2+)</name>
        <dbReference type="ChEBI" id="CHEBI:29035"/>
    </cofactor>
    <text evidence="12">Binds 2 manganese ions per subunit.</text>
</comment>
<evidence type="ECO:0000256" key="12">
    <source>
        <dbReference type="RuleBase" id="RU361159"/>
    </source>
</evidence>
<dbReference type="GO" id="GO:0030145">
    <property type="term" value="F:manganese ion binding"/>
    <property type="evidence" value="ECO:0007669"/>
    <property type="project" value="TreeGrafter"/>
</dbReference>
<keyword evidence="4 12" id="KW-0056">Arginine metabolism</keyword>
<dbReference type="Pfam" id="PF00491">
    <property type="entry name" value="Arginase"/>
    <property type="match status" value="1"/>
</dbReference>
<dbReference type="CDD" id="cd09989">
    <property type="entry name" value="Arginase"/>
    <property type="match status" value="1"/>
</dbReference>
<dbReference type="InterPro" id="IPR020855">
    <property type="entry name" value="Ureohydrolase_Mn_BS"/>
</dbReference>
<comment type="caution">
    <text evidence="13">The sequence shown here is derived from an EMBL/GenBank/DDBJ whole genome shotgun (WGS) entry which is preliminary data.</text>
</comment>
<dbReference type="InterPro" id="IPR023696">
    <property type="entry name" value="Ureohydrolase_dom_sf"/>
</dbReference>
<dbReference type="GO" id="GO:0005737">
    <property type="term" value="C:cytoplasm"/>
    <property type="evidence" value="ECO:0007669"/>
    <property type="project" value="TreeGrafter"/>
</dbReference>
<dbReference type="FunFam" id="3.40.800.10:FF:000012">
    <property type="entry name" value="Arginase"/>
    <property type="match status" value="1"/>
</dbReference>
<evidence type="ECO:0000256" key="2">
    <source>
        <dbReference type="ARBA" id="ARBA00012168"/>
    </source>
</evidence>
<protein>
    <recommendedName>
        <fullName evidence="3 9">Arginase</fullName>
        <ecNumber evidence="2 9">3.5.3.1</ecNumber>
    </recommendedName>
</protein>
<comment type="pathway">
    <text evidence="1">Nitrogen metabolism; urea cycle; L-ornithine and urea from L-arginine: step 1/1.</text>
</comment>
<keyword evidence="14" id="KW-1185">Reference proteome</keyword>
<evidence type="ECO:0000256" key="5">
    <source>
        <dbReference type="ARBA" id="ARBA00022723"/>
    </source>
</evidence>
<dbReference type="Proteomes" id="UP000005801">
    <property type="component" value="Unassembled WGS sequence"/>
</dbReference>
<keyword evidence="5 12" id="KW-0479">Metal-binding</keyword>
<evidence type="ECO:0000313" key="13">
    <source>
        <dbReference type="EMBL" id="EDM79445.1"/>
    </source>
</evidence>
<evidence type="ECO:0000256" key="8">
    <source>
        <dbReference type="ARBA" id="ARBA00047391"/>
    </source>
</evidence>